<feature type="compositionally biased region" description="Polar residues" evidence="1">
    <location>
        <begin position="1190"/>
        <end position="1199"/>
    </location>
</feature>
<comment type="caution">
    <text evidence="3">The sequence shown here is derived from an EMBL/GenBank/DDBJ whole genome shotgun (WGS) entry which is preliminary data.</text>
</comment>
<dbReference type="PANTHER" id="PTHR13950:SF9">
    <property type="entry name" value="RABCONNECTIN-3A"/>
    <property type="match status" value="1"/>
</dbReference>
<dbReference type="PANTHER" id="PTHR13950">
    <property type="entry name" value="RABCONNECTIN-RELATED"/>
    <property type="match status" value="1"/>
</dbReference>
<feature type="compositionally biased region" description="Basic and acidic residues" evidence="1">
    <location>
        <begin position="1168"/>
        <end position="1177"/>
    </location>
</feature>
<feature type="compositionally biased region" description="Basic and acidic residues" evidence="1">
    <location>
        <begin position="278"/>
        <end position="287"/>
    </location>
</feature>
<feature type="compositionally biased region" description="Pro residues" evidence="1">
    <location>
        <begin position="1147"/>
        <end position="1161"/>
    </location>
</feature>
<feature type="compositionally biased region" description="Low complexity" evidence="1">
    <location>
        <begin position="1134"/>
        <end position="1146"/>
    </location>
</feature>
<dbReference type="Pfam" id="PF12234">
    <property type="entry name" value="Rav1p_C"/>
    <property type="match status" value="1"/>
</dbReference>
<reference evidence="3" key="2">
    <citation type="journal article" date="2019" name="IMA Fungus">
        <title>Genome sequencing and comparison of five Tilletia species to identify candidate genes for the detection of regulated species infecting wheat.</title>
        <authorList>
            <person name="Nguyen H.D.T."/>
            <person name="Sultana T."/>
            <person name="Kesanakurti P."/>
            <person name="Hambleton S."/>
        </authorList>
    </citation>
    <scope>NUCLEOTIDE SEQUENCE</scope>
    <source>
        <strain evidence="3">DAOMC 236426</strain>
    </source>
</reference>
<evidence type="ECO:0000313" key="3">
    <source>
        <dbReference type="EMBL" id="KAE8255890.1"/>
    </source>
</evidence>
<gene>
    <name evidence="3" type="ORF">A4X06_0g189</name>
</gene>
<dbReference type="GO" id="GO:0043291">
    <property type="term" value="C:RAVE complex"/>
    <property type="evidence" value="ECO:0007669"/>
    <property type="project" value="TreeGrafter"/>
</dbReference>
<dbReference type="GO" id="GO:0007035">
    <property type="term" value="P:vacuolar acidification"/>
    <property type="evidence" value="ECO:0007669"/>
    <property type="project" value="TreeGrafter"/>
</dbReference>
<evidence type="ECO:0000313" key="4">
    <source>
        <dbReference type="Proteomes" id="UP000077684"/>
    </source>
</evidence>
<protein>
    <recommendedName>
        <fullName evidence="2">RAVE complex protein Rav1 C-terminal domain-containing protein</fullName>
    </recommendedName>
</protein>
<feature type="region of interest" description="Disordered" evidence="1">
    <location>
        <begin position="1128"/>
        <end position="1211"/>
    </location>
</feature>
<dbReference type="EMBL" id="LWDE02000009">
    <property type="protein sequence ID" value="KAE8255890.1"/>
    <property type="molecule type" value="Genomic_DNA"/>
</dbReference>
<evidence type="ECO:0000259" key="2">
    <source>
        <dbReference type="Pfam" id="PF12234"/>
    </source>
</evidence>
<dbReference type="InterPro" id="IPR022033">
    <property type="entry name" value="Rav1p_C"/>
</dbReference>
<keyword evidence="4" id="KW-1185">Reference proteome</keyword>
<sequence>MDSDSDNGNEDAMRELHQRIHTAVAPDGRRLLTLNAVGPQLHILDHRFESVLTLTSPNSQSTSSSSHHAPDIASVRALHAHIDDDHRFLVAAAPTSSSDIHFWQEPRSSSLFQTKGRTWRQHSILTLLPDAPDAKPETITTFDLAVRKLPIPRDEPLRLQNLRNSNSRDAQPRTQVLALVGSTASLSLWSLSEVGAPSWKREWTRRTPARIVCATLIQDASLAAAFVENDTRAMIWSITAPHVGGSSGFRTPSRASGTTSAAESLHSPETSQQGAGAGEEKSKDRPVVRLIDRLQHSRALVSIEWRKPAEGPSARSDPLLITHTTDGTARIWATVIDQPLQFRLWSSVLANPSIPTRSITRRGATSDRKGKMPERVFYLGAQEITMAFRAHIWELEKEHMRAELGVEDFDLPEYNPSVAAGVEVPKYANGSDPDAVAKKRKKDRERDMRRTRLQRLQQIVSETPDMFLTHLEDGTLRITAVANIDRSPPTLFQSMTISHVLRLPRSSASAIVSARFIPMLTAPSIATLSPREDGASRSTGELLLVTDRGRELRYAVIPGLLFDGSPLGLKLKSVGRERRRRKGAVGEDVSNDTILPLYHPRMLRLAILSGNLSLARLAVIQLSERIRATDPEDMVEVPHFPPEAQAFATIRKSDAKQISTAEATDGSELVRLEEAREDIAEHGVGRRIEGLEEGQVAEILQLTEIIQNVEDQQKGLDYCGARFVAALQEAVTFSQLEPSTKSSTNKKKRSVRLCLSGSDAAWAAHSPHQAKLVQKVQDIHAGRLSWSAASGTSLFLWLRGPPETIRQHAESLARAQYTGGPEDEDQHDPTRCSMLYYALGKHKLVLNLWRQASWHPDSQKMVQFLQNDFSSPRWRTAALKNAFALMSKRKFELAGAFFMLGDSLKDAANVCVRNLEDVGLAVAVARIAEGRDDGPVLKGVLGGKLLPLALERGDRGLASLALGLLGERELESEVLVVRSLVDFVGRNAALRSVLGEAVIPTLQVHAGGNDLSALLLYNHLQTRPDHLRGNGDCEGEARKAVLEHAGELRRQGCDIFALRLVLDWNFPSAPKPTPAAAAGEGLSSIIEKTDGRRDIDDVGASSKAVGTKKFRVPPPAVAASDELSSSLWDSFDGPSPSAPVASASAPAPAPAPAAASVPPPTQTLESKAAAKEEEPKPAAKKKTGLGTLMKPTSATQPEQGGTEFDMSAFGF</sequence>
<name>A0A8X7T0Z5_9BASI</name>
<dbReference type="Proteomes" id="UP000077684">
    <property type="component" value="Unassembled WGS sequence"/>
</dbReference>
<feature type="domain" description="RAVE complex protein Rav1 C-terminal" evidence="2">
    <location>
        <begin position="593"/>
        <end position="1060"/>
    </location>
</feature>
<accession>A0A8X7T0Z5</accession>
<dbReference type="InterPro" id="IPR052208">
    <property type="entry name" value="DmX-like/RAVE_component"/>
</dbReference>
<feature type="region of interest" description="Disordered" evidence="1">
    <location>
        <begin position="429"/>
        <end position="449"/>
    </location>
</feature>
<dbReference type="AlphaFoldDB" id="A0A8X7T0Z5"/>
<feature type="region of interest" description="Disordered" evidence="1">
    <location>
        <begin position="246"/>
        <end position="287"/>
    </location>
</feature>
<feature type="compositionally biased region" description="Polar residues" evidence="1">
    <location>
        <begin position="248"/>
        <end position="274"/>
    </location>
</feature>
<reference evidence="3" key="1">
    <citation type="submission" date="2016-04" db="EMBL/GenBank/DDBJ databases">
        <authorList>
            <person name="Nguyen H.D."/>
            <person name="Samba Siva P."/>
            <person name="Cullis J."/>
            <person name="Levesque C.A."/>
            <person name="Hambleton S."/>
        </authorList>
    </citation>
    <scope>NUCLEOTIDE SEQUENCE</scope>
    <source>
        <strain evidence="3">DAOMC 236426</strain>
    </source>
</reference>
<organism evidence="3 4">
    <name type="scientific">Tilletia controversa</name>
    <name type="common">dwarf bunt fungus</name>
    <dbReference type="NCBI Taxonomy" id="13291"/>
    <lineage>
        <taxon>Eukaryota</taxon>
        <taxon>Fungi</taxon>
        <taxon>Dikarya</taxon>
        <taxon>Basidiomycota</taxon>
        <taxon>Ustilaginomycotina</taxon>
        <taxon>Exobasidiomycetes</taxon>
        <taxon>Tilletiales</taxon>
        <taxon>Tilletiaceae</taxon>
        <taxon>Tilletia</taxon>
    </lineage>
</organism>
<evidence type="ECO:0000256" key="1">
    <source>
        <dbReference type="SAM" id="MobiDB-lite"/>
    </source>
</evidence>
<proteinExistence type="predicted"/>